<dbReference type="GO" id="GO:0015074">
    <property type="term" value="P:DNA integration"/>
    <property type="evidence" value="ECO:0007669"/>
    <property type="project" value="InterPro"/>
</dbReference>
<evidence type="ECO:0000259" key="1">
    <source>
        <dbReference type="PROSITE" id="PS50994"/>
    </source>
</evidence>
<evidence type="ECO:0000313" key="2">
    <source>
        <dbReference type="EMBL" id="ACL52843.1"/>
    </source>
</evidence>
<dbReference type="PANTHER" id="PTHR37984:SF15">
    <property type="entry name" value="INTEGRASE CATALYTIC DOMAIN-CONTAINING PROTEIN"/>
    <property type="match status" value="1"/>
</dbReference>
<dbReference type="Pfam" id="PF00665">
    <property type="entry name" value="rve"/>
    <property type="match status" value="1"/>
</dbReference>
<dbReference type="InterPro" id="IPR001584">
    <property type="entry name" value="Integrase_cat-core"/>
</dbReference>
<dbReference type="PROSITE" id="PS50994">
    <property type="entry name" value="INTEGRASE"/>
    <property type="match status" value="1"/>
</dbReference>
<sequence>MIWVGNNWSMHQAILEAIHSSVVGGHSGFPATYPKLKQLFAWPGMRKFAKQFVASCSVCQQSKPGRIKYLGLLQPLPVPNGAWQTITMDFVEGLPTYGNKNCVMVVVDKFSKFSHFIALKHPFSALVVAQHFMQHICKLHGMPVAIVSDRDSIFTIQLWQALFKLADVKLHMSSSYHPQTDGQTERVNQCMETFLRCFVNVCTSKWINWLYLAEFCYNSSKHEALGLSPFEVLYGYSPKPFGLNVVGNSQNQSLDEWLQDKAVITTLVQ</sequence>
<dbReference type="EMBL" id="BT054236">
    <property type="protein sequence ID" value="ACL52843.1"/>
    <property type="molecule type" value="mRNA"/>
</dbReference>
<reference evidence="2" key="2">
    <citation type="submission" date="2012-06" db="EMBL/GenBank/DDBJ databases">
        <authorList>
            <person name="Yu Y."/>
            <person name="Currie J."/>
            <person name="Lomeli R."/>
            <person name="Angelova A."/>
            <person name="Collura K."/>
            <person name="Wissotski M."/>
            <person name="Campos D."/>
            <person name="Kudrna D."/>
            <person name="Golser W."/>
            <person name="Ashely E."/>
            <person name="Descour A."/>
            <person name="Fernandes J."/>
            <person name="Soderlund C."/>
            <person name="Walbot V."/>
        </authorList>
    </citation>
    <scope>NUCLEOTIDE SEQUENCE</scope>
    <source>
        <strain evidence="2">B73</strain>
    </source>
</reference>
<organism evidence="2">
    <name type="scientific">Zea mays</name>
    <name type="common">Maize</name>
    <dbReference type="NCBI Taxonomy" id="4577"/>
    <lineage>
        <taxon>Eukaryota</taxon>
        <taxon>Viridiplantae</taxon>
        <taxon>Streptophyta</taxon>
        <taxon>Embryophyta</taxon>
        <taxon>Tracheophyta</taxon>
        <taxon>Spermatophyta</taxon>
        <taxon>Magnoliopsida</taxon>
        <taxon>Liliopsida</taxon>
        <taxon>Poales</taxon>
        <taxon>Poaceae</taxon>
        <taxon>PACMAD clade</taxon>
        <taxon>Panicoideae</taxon>
        <taxon>Andropogonodae</taxon>
        <taxon>Andropogoneae</taxon>
        <taxon>Tripsacinae</taxon>
        <taxon>Zea</taxon>
    </lineage>
</organism>
<dbReference type="SUPFAM" id="SSF53098">
    <property type="entry name" value="Ribonuclease H-like"/>
    <property type="match status" value="1"/>
</dbReference>
<name>B7ZY44_MAIZE</name>
<dbReference type="Gene3D" id="3.30.420.10">
    <property type="entry name" value="Ribonuclease H-like superfamily/Ribonuclease H"/>
    <property type="match status" value="1"/>
</dbReference>
<dbReference type="PANTHER" id="PTHR37984">
    <property type="entry name" value="PROTEIN CBG26694"/>
    <property type="match status" value="1"/>
</dbReference>
<proteinExistence type="evidence at transcript level"/>
<dbReference type="GO" id="GO:0003676">
    <property type="term" value="F:nucleic acid binding"/>
    <property type="evidence" value="ECO:0007669"/>
    <property type="project" value="InterPro"/>
</dbReference>
<dbReference type="Pfam" id="PF17921">
    <property type="entry name" value="Integrase_H2C2"/>
    <property type="match status" value="1"/>
</dbReference>
<feature type="domain" description="Integrase catalytic" evidence="1">
    <location>
        <begin position="73"/>
        <end position="237"/>
    </location>
</feature>
<dbReference type="InterPro" id="IPR041588">
    <property type="entry name" value="Integrase_H2C2"/>
</dbReference>
<dbReference type="InterPro" id="IPR036397">
    <property type="entry name" value="RNaseH_sf"/>
</dbReference>
<dbReference type="InterPro" id="IPR050951">
    <property type="entry name" value="Retrovirus_Pol_polyprotein"/>
</dbReference>
<dbReference type="Gene3D" id="1.10.340.70">
    <property type="match status" value="1"/>
</dbReference>
<dbReference type="InterPro" id="IPR012337">
    <property type="entry name" value="RNaseH-like_sf"/>
</dbReference>
<dbReference type="AlphaFoldDB" id="B7ZY44"/>
<protein>
    <recommendedName>
        <fullName evidence="1">Integrase catalytic domain-containing protein</fullName>
    </recommendedName>
</protein>
<accession>B7ZY44</accession>
<reference evidence="2" key="1">
    <citation type="journal article" date="2009" name="PLoS Genet.">
        <title>Sequencing, mapping, and analysis of 27,455 maize full-length cDNAs.</title>
        <authorList>
            <person name="Soderlund C."/>
            <person name="Descour A."/>
            <person name="Kudrna D."/>
            <person name="Bomhoff M."/>
            <person name="Boyd L."/>
            <person name="Currie J."/>
            <person name="Angelova A."/>
            <person name="Collura K."/>
            <person name="Wissotski M."/>
            <person name="Ashley E."/>
            <person name="Morrow D."/>
            <person name="Fernandes J."/>
            <person name="Walbot V."/>
            <person name="Yu Y."/>
        </authorList>
    </citation>
    <scope>NUCLEOTIDE SEQUENCE</scope>
    <source>
        <strain evidence="2">B73</strain>
    </source>
</reference>